<accession>A0ABW5LVU3</accession>
<evidence type="ECO:0008006" key="3">
    <source>
        <dbReference type="Google" id="ProtNLM"/>
    </source>
</evidence>
<dbReference type="RefSeq" id="WP_379666167.1">
    <property type="nucleotide sequence ID" value="NZ_JBHULH010000004.1"/>
</dbReference>
<evidence type="ECO:0000313" key="1">
    <source>
        <dbReference type="EMBL" id="MFD2567457.1"/>
    </source>
</evidence>
<dbReference type="Proteomes" id="UP001597508">
    <property type="component" value="Unassembled WGS sequence"/>
</dbReference>
<sequence>MSPKTKHYIVLLLICVFGFTSEGNSQNKSGKPSKTPKTVGVSVSPSHFHFSQKQGEVKTYDITVKNSTSTPKEFNVNIYDFDMNGKGKSSFLPAGKGKFSLAKWVNISPTFIQLKPFENKKVKITVSIPSDDTGRKAAWSILMIEQQAPRNNLLNTQKDGNTIALGIVPTFAFGVFAYQNPPNVLVNKVEFTDFQLKDSKNGKALYIEVQNQGDGIAYCTSYVDLTNLDTGEQQRLKVKNFTIVPELVRDFNFNLPNLPKGKYLAVGVLDYESSDEIQAARMEFEIN</sequence>
<name>A0ABW5LVU3_9FLAO</name>
<protein>
    <recommendedName>
        <fullName evidence="3">DUF916 domain-containing protein</fullName>
    </recommendedName>
</protein>
<dbReference type="EMBL" id="JBHULH010000004">
    <property type="protein sequence ID" value="MFD2567457.1"/>
    <property type="molecule type" value="Genomic_DNA"/>
</dbReference>
<organism evidence="1 2">
    <name type="scientific">Pseudotenacibaculum haliotis</name>
    <dbReference type="NCBI Taxonomy" id="1862138"/>
    <lineage>
        <taxon>Bacteria</taxon>
        <taxon>Pseudomonadati</taxon>
        <taxon>Bacteroidota</taxon>
        <taxon>Flavobacteriia</taxon>
        <taxon>Flavobacteriales</taxon>
        <taxon>Flavobacteriaceae</taxon>
        <taxon>Pseudotenacibaculum</taxon>
    </lineage>
</organism>
<comment type="caution">
    <text evidence="1">The sequence shown here is derived from an EMBL/GenBank/DDBJ whole genome shotgun (WGS) entry which is preliminary data.</text>
</comment>
<keyword evidence="2" id="KW-1185">Reference proteome</keyword>
<reference evidence="2" key="1">
    <citation type="journal article" date="2019" name="Int. J. Syst. Evol. Microbiol.">
        <title>The Global Catalogue of Microorganisms (GCM) 10K type strain sequencing project: providing services to taxonomists for standard genome sequencing and annotation.</title>
        <authorList>
            <consortium name="The Broad Institute Genomics Platform"/>
            <consortium name="The Broad Institute Genome Sequencing Center for Infectious Disease"/>
            <person name="Wu L."/>
            <person name="Ma J."/>
        </authorList>
    </citation>
    <scope>NUCLEOTIDE SEQUENCE [LARGE SCALE GENOMIC DNA]</scope>
    <source>
        <strain evidence="2">KCTC 52127</strain>
    </source>
</reference>
<evidence type="ECO:0000313" key="2">
    <source>
        <dbReference type="Proteomes" id="UP001597508"/>
    </source>
</evidence>
<gene>
    <name evidence="1" type="ORF">ACFSRZ_08735</name>
</gene>
<proteinExistence type="predicted"/>